<dbReference type="AlphaFoldDB" id="A0A9N7TKE5"/>
<proteinExistence type="predicted"/>
<comment type="caution">
    <text evidence="1">The sequence shown here is derived from an EMBL/GenBank/DDBJ whole genome shotgun (WGS) entry which is preliminary data.</text>
</comment>
<evidence type="ECO:0000313" key="2">
    <source>
        <dbReference type="Proteomes" id="UP001153269"/>
    </source>
</evidence>
<keyword evidence="2" id="KW-1185">Reference proteome</keyword>
<dbReference type="EMBL" id="CADEAL010000110">
    <property type="protein sequence ID" value="CAB1414501.1"/>
    <property type="molecule type" value="Genomic_DNA"/>
</dbReference>
<gene>
    <name evidence="1" type="ORF">PLEPLA_LOCUS2210</name>
</gene>
<name>A0A9N7TKE5_PLEPL</name>
<sequence length="94" mass="10960">MIQRLLQSFELLSSETSNSTSLDGAWLCDGRHRRSPDATTTPEIDGQLKTERRRLLRRVICEELLKHAKENLVYICQERESERGRSPFSLSEHF</sequence>
<evidence type="ECO:0000313" key="1">
    <source>
        <dbReference type="EMBL" id="CAB1414501.1"/>
    </source>
</evidence>
<accession>A0A9N7TKE5</accession>
<organism evidence="1 2">
    <name type="scientific">Pleuronectes platessa</name>
    <name type="common">European plaice</name>
    <dbReference type="NCBI Taxonomy" id="8262"/>
    <lineage>
        <taxon>Eukaryota</taxon>
        <taxon>Metazoa</taxon>
        <taxon>Chordata</taxon>
        <taxon>Craniata</taxon>
        <taxon>Vertebrata</taxon>
        <taxon>Euteleostomi</taxon>
        <taxon>Actinopterygii</taxon>
        <taxon>Neopterygii</taxon>
        <taxon>Teleostei</taxon>
        <taxon>Neoteleostei</taxon>
        <taxon>Acanthomorphata</taxon>
        <taxon>Carangaria</taxon>
        <taxon>Pleuronectiformes</taxon>
        <taxon>Pleuronectoidei</taxon>
        <taxon>Pleuronectidae</taxon>
        <taxon>Pleuronectes</taxon>
    </lineage>
</organism>
<dbReference type="Proteomes" id="UP001153269">
    <property type="component" value="Unassembled WGS sequence"/>
</dbReference>
<reference evidence="1" key="1">
    <citation type="submission" date="2020-03" db="EMBL/GenBank/DDBJ databases">
        <authorList>
            <person name="Weist P."/>
        </authorList>
    </citation>
    <scope>NUCLEOTIDE SEQUENCE</scope>
</reference>
<protein>
    <submittedName>
        <fullName evidence="1">Uncharacterized protein</fullName>
    </submittedName>
</protein>